<evidence type="ECO:0000313" key="2">
    <source>
        <dbReference type="Proteomes" id="UP000825935"/>
    </source>
</evidence>
<dbReference type="EMBL" id="CM035424">
    <property type="protein sequence ID" value="KAH7351543.1"/>
    <property type="molecule type" value="Genomic_DNA"/>
</dbReference>
<accession>A0A8T2SL32</accession>
<name>A0A8T2SL32_CERRI</name>
<dbReference type="Proteomes" id="UP000825935">
    <property type="component" value="Chromosome 19"/>
</dbReference>
<gene>
    <name evidence="1" type="ORF">KP509_19G002200</name>
</gene>
<proteinExistence type="predicted"/>
<protein>
    <submittedName>
        <fullName evidence="1">Uncharacterized protein</fullName>
    </submittedName>
</protein>
<keyword evidence="2" id="KW-1185">Reference proteome</keyword>
<comment type="caution">
    <text evidence="1">The sequence shown here is derived from an EMBL/GenBank/DDBJ whole genome shotgun (WGS) entry which is preliminary data.</text>
</comment>
<evidence type="ECO:0000313" key="1">
    <source>
        <dbReference type="EMBL" id="KAH7351543.1"/>
    </source>
</evidence>
<dbReference type="AlphaFoldDB" id="A0A8T2SL32"/>
<sequence>MCSHGHGRQRCRRSMIVLHALVSHSRCYDSLEIFPSRGGICEVESPDPVKNAGRIGCCSLGAHRSFLHHSQANKRACQIICSCEAIRRSFCFLRLDAYCS</sequence>
<organism evidence="1 2">
    <name type="scientific">Ceratopteris richardii</name>
    <name type="common">Triangle waterfern</name>
    <dbReference type="NCBI Taxonomy" id="49495"/>
    <lineage>
        <taxon>Eukaryota</taxon>
        <taxon>Viridiplantae</taxon>
        <taxon>Streptophyta</taxon>
        <taxon>Embryophyta</taxon>
        <taxon>Tracheophyta</taxon>
        <taxon>Polypodiopsida</taxon>
        <taxon>Polypodiidae</taxon>
        <taxon>Polypodiales</taxon>
        <taxon>Pteridineae</taxon>
        <taxon>Pteridaceae</taxon>
        <taxon>Parkerioideae</taxon>
        <taxon>Ceratopteris</taxon>
    </lineage>
</organism>
<reference evidence="1" key="1">
    <citation type="submission" date="2021-08" db="EMBL/GenBank/DDBJ databases">
        <title>WGS assembly of Ceratopteris richardii.</title>
        <authorList>
            <person name="Marchant D.B."/>
            <person name="Chen G."/>
            <person name="Jenkins J."/>
            <person name="Shu S."/>
            <person name="Leebens-Mack J."/>
            <person name="Grimwood J."/>
            <person name="Schmutz J."/>
            <person name="Soltis P."/>
            <person name="Soltis D."/>
            <person name="Chen Z.-H."/>
        </authorList>
    </citation>
    <scope>NUCLEOTIDE SEQUENCE</scope>
    <source>
        <strain evidence="1">Whitten #5841</strain>
        <tissue evidence="1">Leaf</tissue>
    </source>
</reference>